<protein>
    <recommendedName>
        <fullName evidence="2">diguanylate cyclase</fullName>
        <ecNumber evidence="2">2.7.7.65</ecNumber>
    </recommendedName>
</protein>
<dbReference type="SMART" id="SM00267">
    <property type="entry name" value="GGDEF"/>
    <property type="match status" value="1"/>
</dbReference>
<evidence type="ECO:0000313" key="10">
    <source>
        <dbReference type="EMBL" id="QLI80268.1"/>
    </source>
</evidence>
<feature type="transmembrane region" description="Helical" evidence="8">
    <location>
        <begin position="288"/>
        <end position="311"/>
    </location>
</feature>
<evidence type="ECO:0000256" key="3">
    <source>
        <dbReference type="ARBA" id="ARBA00022475"/>
    </source>
</evidence>
<feature type="domain" description="GGDEF" evidence="9">
    <location>
        <begin position="353"/>
        <end position="487"/>
    </location>
</feature>
<sequence>MWSKEAFRAVRWSIALITFILVVLQCALHVNLLLKNRELTEKSTVRDMHNLAKAVAEQADGTFGSAENLLFGAEKIVRELGHQPEIADATKLKTELKGMQSLHGIFLSTFVVNRDGLLLSVSDRDVKPINVADRNYFITHHDRTTSVTLIENPFVSRASGIWSTTMTRGVYDSKHQFLGVVGVALRVPYFVNFYSKLDLGLDSSVVLIRADGQILARYPFIESAMTTRLDEASKELAKSGNNIGSFKAKSPFDGIDRRVVVKRLNNYPVAAVISVSQKRILEGWYETLALHVVLLCVGSLCSLGAGALLWFQLIAIEQRTAESLFDELTGLPNRRAFEHHLIQEARRALRSGRTLCLLMIDVDNFKRYNDVKGHGAGDQCLRIVASALAERINRPGDMVTRWGGEEFCCILPESDEAGALSMANSMLNAVRQQNIAHPDSAYVTISVGCALATLEELSSIAGLKERADAALYEAKRLGRDRCVVSTKTKCMENI</sequence>
<accession>A0A7D5ZD26</accession>
<evidence type="ECO:0000256" key="2">
    <source>
        <dbReference type="ARBA" id="ARBA00012528"/>
    </source>
</evidence>
<evidence type="ECO:0000313" key="11">
    <source>
        <dbReference type="Proteomes" id="UP000510822"/>
    </source>
</evidence>
<evidence type="ECO:0000256" key="1">
    <source>
        <dbReference type="ARBA" id="ARBA00004651"/>
    </source>
</evidence>
<dbReference type="InterPro" id="IPR000160">
    <property type="entry name" value="GGDEF_dom"/>
</dbReference>
<dbReference type="PANTHER" id="PTHR45138:SF9">
    <property type="entry name" value="DIGUANYLATE CYCLASE DGCM-RELATED"/>
    <property type="match status" value="1"/>
</dbReference>
<dbReference type="PANTHER" id="PTHR45138">
    <property type="entry name" value="REGULATORY COMPONENTS OF SENSORY TRANSDUCTION SYSTEM"/>
    <property type="match status" value="1"/>
</dbReference>
<dbReference type="Proteomes" id="UP000510822">
    <property type="component" value="Chromosome"/>
</dbReference>
<dbReference type="FunFam" id="3.30.70.270:FF:000001">
    <property type="entry name" value="Diguanylate cyclase domain protein"/>
    <property type="match status" value="1"/>
</dbReference>
<name>A0A7D5ZD26_9NEIS</name>
<keyword evidence="3" id="KW-1003">Cell membrane</keyword>
<keyword evidence="6 8" id="KW-0472">Membrane</keyword>
<dbReference type="InterPro" id="IPR033479">
    <property type="entry name" value="dCache_1"/>
</dbReference>
<dbReference type="CDD" id="cd01949">
    <property type="entry name" value="GGDEF"/>
    <property type="match status" value="1"/>
</dbReference>
<dbReference type="InterPro" id="IPR029787">
    <property type="entry name" value="Nucleotide_cyclase"/>
</dbReference>
<dbReference type="Pfam" id="PF02743">
    <property type="entry name" value="dCache_1"/>
    <property type="match status" value="1"/>
</dbReference>
<keyword evidence="5 8" id="KW-1133">Transmembrane helix</keyword>
<dbReference type="GO" id="GO:0005886">
    <property type="term" value="C:plasma membrane"/>
    <property type="evidence" value="ECO:0007669"/>
    <property type="project" value="UniProtKB-SubCell"/>
</dbReference>
<feature type="transmembrane region" description="Helical" evidence="8">
    <location>
        <begin position="12"/>
        <end position="34"/>
    </location>
</feature>
<dbReference type="PROSITE" id="PS50887">
    <property type="entry name" value="GGDEF"/>
    <property type="match status" value="1"/>
</dbReference>
<dbReference type="Pfam" id="PF00990">
    <property type="entry name" value="GGDEF"/>
    <property type="match status" value="1"/>
</dbReference>
<dbReference type="EMBL" id="CP058952">
    <property type="protein sequence ID" value="QLI80268.1"/>
    <property type="molecule type" value="Genomic_DNA"/>
</dbReference>
<dbReference type="Gene3D" id="3.30.450.20">
    <property type="entry name" value="PAS domain"/>
    <property type="match status" value="2"/>
</dbReference>
<dbReference type="InterPro" id="IPR043128">
    <property type="entry name" value="Rev_trsase/Diguanyl_cyclase"/>
</dbReference>
<evidence type="ECO:0000256" key="6">
    <source>
        <dbReference type="ARBA" id="ARBA00023136"/>
    </source>
</evidence>
<evidence type="ECO:0000256" key="7">
    <source>
        <dbReference type="ARBA" id="ARBA00034247"/>
    </source>
</evidence>
<reference evidence="10 11" key="1">
    <citation type="journal article" date="2016" name="Int. J. Syst. Evol. Microbiol.">
        <title>Chitinibacter fontanus sp. nov., isolated from a spring.</title>
        <authorList>
            <person name="Sheu S.Y."/>
            <person name="Li Y.S."/>
            <person name="Young C.C."/>
            <person name="Chen W.M."/>
        </authorList>
    </citation>
    <scope>NUCLEOTIDE SEQUENCE [LARGE SCALE GENOMIC DNA]</scope>
    <source>
        <strain evidence="10 11">STM-7</strain>
    </source>
</reference>
<dbReference type="CDD" id="cd12914">
    <property type="entry name" value="PDC1_DGC_like"/>
    <property type="match status" value="1"/>
</dbReference>
<dbReference type="CDD" id="cd12915">
    <property type="entry name" value="PDC2_DGC_like"/>
    <property type="match status" value="1"/>
</dbReference>
<keyword evidence="4 8" id="KW-0812">Transmembrane</keyword>
<dbReference type="NCBIfam" id="TIGR00254">
    <property type="entry name" value="GGDEF"/>
    <property type="match status" value="1"/>
</dbReference>
<comment type="subcellular location">
    <subcellularLocation>
        <location evidence="1">Cell membrane</location>
        <topology evidence="1">Multi-pass membrane protein</topology>
    </subcellularLocation>
</comment>
<dbReference type="EC" id="2.7.7.65" evidence="2"/>
<dbReference type="RefSeq" id="WP_180307412.1">
    <property type="nucleotide sequence ID" value="NZ_CP058952.1"/>
</dbReference>
<evidence type="ECO:0000259" key="9">
    <source>
        <dbReference type="PROSITE" id="PS50887"/>
    </source>
</evidence>
<organism evidence="10 11">
    <name type="scientific">Chitinibacter fontanus</name>
    <dbReference type="NCBI Taxonomy" id="1737446"/>
    <lineage>
        <taxon>Bacteria</taxon>
        <taxon>Pseudomonadati</taxon>
        <taxon>Pseudomonadota</taxon>
        <taxon>Betaproteobacteria</taxon>
        <taxon>Neisseriales</taxon>
        <taxon>Chitinibacteraceae</taxon>
        <taxon>Chitinibacter</taxon>
    </lineage>
</organism>
<dbReference type="KEGG" id="cfon:HZU75_01255"/>
<dbReference type="GO" id="GO:0043709">
    <property type="term" value="P:cell adhesion involved in single-species biofilm formation"/>
    <property type="evidence" value="ECO:0007669"/>
    <property type="project" value="TreeGrafter"/>
</dbReference>
<proteinExistence type="predicted"/>
<dbReference type="SUPFAM" id="SSF55073">
    <property type="entry name" value="Nucleotide cyclase"/>
    <property type="match status" value="1"/>
</dbReference>
<dbReference type="GO" id="GO:1902201">
    <property type="term" value="P:negative regulation of bacterial-type flagellum-dependent cell motility"/>
    <property type="evidence" value="ECO:0007669"/>
    <property type="project" value="TreeGrafter"/>
</dbReference>
<evidence type="ECO:0000256" key="5">
    <source>
        <dbReference type="ARBA" id="ARBA00022989"/>
    </source>
</evidence>
<dbReference type="InterPro" id="IPR050469">
    <property type="entry name" value="Diguanylate_Cyclase"/>
</dbReference>
<dbReference type="AlphaFoldDB" id="A0A7D5ZD26"/>
<keyword evidence="11" id="KW-1185">Reference proteome</keyword>
<dbReference type="GO" id="GO:0052621">
    <property type="term" value="F:diguanylate cyclase activity"/>
    <property type="evidence" value="ECO:0007669"/>
    <property type="project" value="UniProtKB-EC"/>
</dbReference>
<gene>
    <name evidence="10" type="ORF">HZU75_01255</name>
</gene>
<evidence type="ECO:0000256" key="8">
    <source>
        <dbReference type="SAM" id="Phobius"/>
    </source>
</evidence>
<dbReference type="Gene3D" id="3.30.70.270">
    <property type="match status" value="1"/>
</dbReference>
<evidence type="ECO:0000256" key="4">
    <source>
        <dbReference type="ARBA" id="ARBA00022692"/>
    </source>
</evidence>
<comment type="catalytic activity">
    <reaction evidence="7">
        <text>2 GTP = 3',3'-c-di-GMP + 2 diphosphate</text>
        <dbReference type="Rhea" id="RHEA:24898"/>
        <dbReference type="ChEBI" id="CHEBI:33019"/>
        <dbReference type="ChEBI" id="CHEBI:37565"/>
        <dbReference type="ChEBI" id="CHEBI:58805"/>
        <dbReference type="EC" id="2.7.7.65"/>
    </reaction>
</comment>